<organism evidence="1 2">
    <name type="scientific">Dallia pectoralis</name>
    <name type="common">Alaska blackfish</name>
    <dbReference type="NCBI Taxonomy" id="75939"/>
    <lineage>
        <taxon>Eukaryota</taxon>
        <taxon>Metazoa</taxon>
        <taxon>Chordata</taxon>
        <taxon>Craniata</taxon>
        <taxon>Vertebrata</taxon>
        <taxon>Euteleostomi</taxon>
        <taxon>Actinopterygii</taxon>
        <taxon>Neopterygii</taxon>
        <taxon>Teleostei</taxon>
        <taxon>Protacanthopterygii</taxon>
        <taxon>Esociformes</taxon>
        <taxon>Umbridae</taxon>
        <taxon>Dallia</taxon>
    </lineage>
</organism>
<sequence>MPSPLQISSATDTDGGGRTPPVLQDLSLFLIGYNGCQTLTWSLYGSLFLGLMQPLCPGSTLTFRNWGSGHPNTAGKGRIIATDGFGLKMLVPQLSALT</sequence>
<gene>
    <name evidence="1" type="ORF">DPEC_G00302760</name>
</gene>
<reference evidence="1" key="1">
    <citation type="submission" date="2021-05" db="EMBL/GenBank/DDBJ databases">
        <authorList>
            <person name="Pan Q."/>
            <person name="Jouanno E."/>
            <person name="Zahm M."/>
            <person name="Klopp C."/>
            <person name="Cabau C."/>
            <person name="Louis A."/>
            <person name="Berthelot C."/>
            <person name="Parey E."/>
            <person name="Roest Crollius H."/>
            <person name="Montfort J."/>
            <person name="Robinson-Rechavi M."/>
            <person name="Bouchez O."/>
            <person name="Lampietro C."/>
            <person name="Lopez Roques C."/>
            <person name="Donnadieu C."/>
            <person name="Postlethwait J."/>
            <person name="Bobe J."/>
            <person name="Dillon D."/>
            <person name="Chandos A."/>
            <person name="von Hippel F."/>
            <person name="Guiguen Y."/>
        </authorList>
    </citation>
    <scope>NUCLEOTIDE SEQUENCE</scope>
    <source>
        <strain evidence="1">YG-Jan2019</strain>
    </source>
</reference>
<comment type="caution">
    <text evidence="1">The sequence shown here is derived from an EMBL/GenBank/DDBJ whole genome shotgun (WGS) entry which is preliminary data.</text>
</comment>
<proteinExistence type="predicted"/>
<evidence type="ECO:0000313" key="1">
    <source>
        <dbReference type="EMBL" id="KAJ7990666.1"/>
    </source>
</evidence>
<name>A0ACC2FH18_DALPE</name>
<keyword evidence="2" id="KW-1185">Reference proteome</keyword>
<protein>
    <submittedName>
        <fullName evidence="1">Uncharacterized protein</fullName>
    </submittedName>
</protein>
<dbReference type="Proteomes" id="UP001157502">
    <property type="component" value="Chromosome 28"/>
</dbReference>
<evidence type="ECO:0000313" key="2">
    <source>
        <dbReference type="Proteomes" id="UP001157502"/>
    </source>
</evidence>
<accession>A0ACC2FH18</accession>
<dbReference type="EMBL" id="CM055755">
    <property type="protein sequence ID" value="KAJ7990666.1"/>
    <property type="molecule type" value="Genomic_DNA"/>
</dbReference>